<name>A0A183ERZ9_9BILA</name>
<sequence>MYRCCCKKVISNQGYTPNRFPPGTTPEVIIITEKFFDYDGIPKTIAAQAVQKSKIQVETAKPETRATRVTRKTNQQAQEATKEEIDHVIRLPSLQV</sequence>
<dbReference type="WBParaSite" id="GPUH_0002377001-mRNA-1">
    <property type="protein sequence ID" value="GPUH_0002377001-mRNA-1"/>
    <property type="gene ID" value="GPUH_0002377001"/>
</dbReference>
<evidence type="ECO:0000313" key="4">
    <source>
        <dbReference type="WBParaSite" id="GPUH_0002377001-mRNA-1"/>
    </source>
</evidence>
<reference evidence="4" key="1">
    <citation type="submission" date="2016-06" db="UniProtKB">
        <authorList>
            <consortium name="WormBaseParasite"/>
        </authorList>
    </citation>
    <scope>IDENTIFICATION</scope>
</reference>
<feature type="region of interest" description="Disordered" evidence="1">
    <location>
        <begin position="61"/>
        <end position="84"/>
    </location>
</feature>
<reference evidence="2 3" key="2">
    <citation type="submission" date="2018-11" db="EMBL/GenBank/DDBJ databases">
        <authorList>
            <consortium name="Pathogen Informatics"/>
        </authorList>
    </citation>
    <scope>NUCLEOTIDE SEQUENCE [LARGE SCALE GENOMIC DNA]</scope>
</reference>
<keyword evidence="3" id="KW-1185">Reference proteome</keyword>
<dbReference type="AlphaFoldDB" id="A0A183ERZ9"/>
<evidence type="ECO:0000313" key="2">
    <source>
        <dbReference type="EMBL" id="VDN41897.1"/>
    </source>
</evidence>
<protein>
    <submittedName>
        <fullName evidence="2 4">Uncharacterized protein</fullName>
    </submittedName>
</protein>
<proteinExistence type="predicted"/>
<dbReference type="EMBL" id="UYRT01098810">
    <property type="protein sequence ID" value="VDN41897.1"/>
    <property type="molecule type" value="Genomic_DNA"/>
</dbReference>
<evidence type="ECO:0000256" key="1">
    <source>
        <dbReference type="SAM" id="MobiDB-lite"/>
    </source>
</evidence>
<gene>
    <name evidence="2" type="ORF">GPUH_LOCUS23740</name>
</gene>
<accession>A0A183ERZ9</accession>
<dbReference type="Proteomes" id="UP000271098">
    <property type="component" value="Unassembled WGS sequence"/>
</dbReference>
<organism evidence="4">
    <name type="scientific">Gongylonema pulchrum</name>
    <dbReference type="NCBI Taxonomy" id="637853"/>
    <lineage>
        <taxon>Eukaryota</taxon>
        <taxon>Metazoa</taxon>
        <taxon>Ecdysozoa</taxon>
        <taxon>Nematoda</taxon>
        <taxon>Chromadorea</taxon>
        <taxon>Rhabditida</taxon>
        <taxon>Spirurina</taxon>
        <taxon>Spiruromorpha</taxon>
        <taxon>Spiruroidea</taxon>
        <taxon>Gongylonematidae</taxon>
        <taxon>Gongylonema</taxon>
    </lineage>
</organism>
<evidence type="ECO:0000313" key="3">
    <source>
        <dbReference type="Proteomes" id="UP000271098"/>
    </source>
</evidence>